<dbReference type="Proteomes" id="UP000545386">
    <property type="component" value="Unassembled WGS sequence"/>
</dbReference>
<proteinExistence type="predicted"/>
<evidence type="ECO:0000313" key="1">
    <source>
        <dbReference type="EMBL" id="MBC2768591.1"/>
    </source>
</evidence>
<evidence type="ECO:0000313" key="2">
    <source>
        <dbReference type="Proteomes" id="UP000545386"/>
    </source>
</evidence>
<keyword evidence="2" id="KW-1185">Reference proteome</keyword>
<dbReference type="RefSeq" id="WP_185778426.1">
    <property type="nucleotide sequence ID" value="NZ_JACJUU010000001.1"/>
</dbReference>
<reference evidence="1 2" key="1">
    <citation type="submission" date="2020-08" db="EMBL/GenBank/DDBJ databases">
        <title>Paraeoetvoesia sp. YC-7-48 draft genome sequence.</title>
        <authorList>
            <person name="Yao L."/>
        </authorList>
    </citation>
    <scope>NUCLEOTIDE SEQUENCE [LARGE SCALE GENOMIC DNA]</scope>
    <source>
        <strain evidence="2">YC-7-48</strain>
    </source>
</reference>
<dbReference type="EMBL" id="JACJUU010000001">
    <property type="protein sequence ID" value="MBC2768591.1"/>
    <property type="molecule type" value="Genomic_DNA"/>
</dbReference>
<name>A0A842HMU4_9BURK</name>
<comment type="caution">
    <text evidence="1">The sequence shown here is derived from an EMBL/GenBank/DDBJ whole genome shotgun (WGS) entry which is preliminary data.</text>
</comment>
<organism evidence="1 2">
    <name type="scientific">Pusillimonas minor</name>
    <dbReference type="NCBI Taxonomy" id="2697024"/>
    <lineage>
        <taxon>Bacteria</taxon>
        <taxon>Pseudomonadati</taxon>
        <taxon>Pseudomonadota</taxon>
        <taxon>Betaproteobacteria</taxon>
        <taxon>Burkholderiales</taxon>
        <taxon>Alcaligenaceae</taxon>
        <taxon>Pusillimonas</taxon>
    </lineage>
</organism>
<protein>
    <submittedName>
        <fullName evidence="1">Uncharacterized protein</fullName>
    </submittedName>
</protein>
<gene>
    <name evidence="1" type="ORF">GTU67_01515</name>
</gene>
<dbReference type="AlphaFoldDB" id="A0A842HMU4"/>
<accession>A0A842HMU4</accession>
<sequence length="82" mass="9027">MSRNIADLREGLFDAMELLKKGKLDVDQAKAISEMSQVIINSAKVEVDYIKANNGGETPFLESIGDSNLPDGIVGRRVHRLK</sequence>